<gene>
    <name evidence="2" type="ORF">CKO21_03565</name>
</gene>
<comment type="caution">
    <text evidence="2">The sequence shown here is derived from an EMBL/GenBank/DDBJ whole genome shotgun (WGS) entry which is preliminary data.</text>
</comment>
<keyword evidence="3" id="KW-1185">Reference proteome</keyword>
<keyword evidence="1" id="KW-0812">Transmembrane</keyword>
<name>A0A934QGF5_9PROT</name>
<feature type="transmembrane region" description="Helical" evidence="1">
    <location>
        <begin position="161"/>
        <end position="181"/>
    </location>
</feature>
<evidence type="ECO:0000313" key="2">
    <source>
        <dbReference type="EMBL" id="MBK1696318.1"/>
    </source>
</evidence>
<accession>A0A934QGF5</accession>
<dbReference type="Pfam" id="PF07509">
    <property type="entry name" value="DUF1523"/>
    <property type="match status" value="1"/>
</dbReference>
<evidence type="ECO:0000256" key="1">
    <source>
        <dbReference type="SAM" id="Phobius"/>
    </source>
</evidence>
<dbReference type="EMBL" id="NRRE01000013">
    <property type="protein sequence ID" value="MBK1696318.1"/>
    <property type="molecule type" value="Genomic_DNA"/>
</dbReference>
<keyword evidence="1" id="KW-0472">Membrane</keyword>
<organism evidence="2 3">
    <name type="scientific">Rhodovibrio salinarum</name>
    <dbReference type="NCBI Taxonomy" id="1087"/>
    <lineage>
        <taxon>Bacteria</taxon>
        <taxon>Pseudomonadati</taxon>
        <taxon>Pseudomonadota</taxon>
        <taxon>Alphaproteobacteria</taxon>
        <taxon>Rhodospirillales</taxon>
        <taxon>Rhodovibrionaceae</taxon>
        <taxon>Rhodovibrio</taxon>
    </lineage>
</organism>
<reference evidence="2" key="1">
    <citation type="submission" date="2017-08" db="EMBL/GenBank/DDBJ databases">
        <authorList>
            <person name="Imhoff J.F."/>
            <person name="Rahn T."/>
            <person name="Kuenzel S."/>
            <person name="Neulinger S.C."/>
        </authorList>
    </citation>
    <scope>NUCLEOTIDE SEQUENCE</scope>
    <source>
        <strain evidence="2">DSM 9154</strain>
    </source>
</reference>
<dbReference type="Proteomes" id="UP000778970">
    <property type="component" value="Unassembled WGS sequence"/>
</dbReference>
<dbReference type="AlphaFoldDB" id="A0A934QGF5"/>
<keyword evidence="1" id="KW-1133">Transmembrane helix</keyword>
<proteinExistence type="predicted"/>
<dbReference type="InterPro" id="IPR011088">
    <property type="entry name" value="Phage_phiNM3_A0EWY4"/>
</dbReference>
<protein>
    <submittedName>
        <fullName evidence="2">DUF1523 domain-containing protein</fullName>
    </submittedName>
</protein>
<feature type="transmembrane region" description="Helical" evidence="1">
    <location>
        <begin position="21"/>
        <end position="40"/>
    </location>
</feature>
<evidence type="ECO:0000313" key="3">
    <source>
        <dbReference type="Proteomes" id="UP000778970"/>
    </source>
</evidence>
<dbReference type="RefSeq" id="WP_051431816.1">
    <property type="nucleotide sequence ID" value="NZ_NRRE01000013.1"/>
</dbReference>
<reference evidence="2" key="2">
    <citation type="journal article" date="2020" name="Microorganisms">
        <title>Osmotic Adaptation and Compatible Solute Biosynthesis of Phototrophic Bacteria as Revealed from Genome Analyses.</title>
        <authorList>
            <person name="Imhoff J.F."/>
            <person name="Rahn T."/>
            <person name="Kunzel S."/>
            <person name="Keller A."/>
            <person name="Neulinger S.C."/>
        </authorList>
    </citation>
    <scope>NUCLEOTIDE SEQUENCE</scope>
    <source>
        <strain evidence="2">DSM 9154</strain>
    </source>
</reference>
<sequence length="232" mass="27444">MSQSYDADRSFKWTFILEATGWVLRLLPIVAVAMFLWYYLPGYDVVRVVDTDVKRMDVKAGEQAEQGEVLNRDVRFINAVWPDGSPRVYRNEETGWGFPWYMKFDSQNLQAKAQDMRSQEKDPTWVLVTHYGWRLPIFSAFPNAINLEEVEGPAAEPLVPWINVVFIVVLLIVVLIVWRLWRWFVDRHWLPVMRRLEIERRLDDTAGLPSKTWAWLREEVSSVVEDMRARKR</sequence>